<dbReference type="GO" id="GO:0009073">
    <property type="term" value="P:aromatic amino acid family biosynthetic process"/>
    <property type="evidence" value="ECO:0007669"/>
    <property type="project" value="InterPro"/>
</dbReference>
<dbReference type="InterPro" id="IPR002812">
    <property type="entry name" value="DHQS"/>
</dbReference>
<protein>
    <submittedName>
        <fullName evidence="1">OLC1v1031283C1</fullName>
    </submittedName>
</protein>
<organism evidence="1 2">
    <name type="scientific">Oldenlandia corymbosa var. corymbosa</name>
    <dbReference type="NCBI Taxonomy" id="529605"/>
    <lineage>
        <taxon>Eukaryota</taxon>
        <taxon>Viridiplantae</taxon>
        <taxon>Streptophyta</taxon>
        <taxon>Embryophyta</taxon>
        <taxon>Tracheophyta</taxon>
        <taxon>Spermatophyta</taxon>
        <taxon>Magnoliopsida</taxon>
        <taxon>eudicotyledons</taxon>
        <taxon>Gunneridae</taxon>
        <taxon>Pentapetalae</taxon>
        <taxon>asterids</taxon>
        <taxon>lamiids</taxon>
        <taxon>Gentianales</taxon>
        <taxon>Rubiaceae</taxon>
        <taxon>Rubioideae</taxon>
        <taxon>Spermacoceae</taxon>
        <taxon>Hedyotis-Oldenlandia complex</taxon>
        <taxon>Oldenlandia</taxon>
    </lineage>
</organism>
<dbReference type="PANTHER" id="PTHR33563">
    <property type="match status" value="1"/>
</dbReference>
<dbReference type="GO" id="GO:0016491">
    <property type="term" value="F:oxidoreductase activity"/>
    <property type="evidence" value="ECO:0007669"/>
    <property type="project" value="InterPro"/>
</dbReference>
<dbReference type="EMBL" id="OX459119">
    <property type="protein sequence ID" value="CAI9095353.1"/>
    <property type="molecule type" value="Genomic_DNA"/>
</dbReference>
<accession>A0AAV1CL01</accession>
<name>A0AAV1CL01_OLDCO</name>
<evidence type="ECO:0000313" key="2">
    <source>
        <dbReference type="Proteomes" id="UP001161247"/>
    </source>
</evidence>
<proteinExistence type="predicted"/>
<gene>
    <name evidence="1" type="ORF">OLC1_LOCUS6352</name>
</gene>
<dbReference type="AlphaFoldDB" id="A0AAV1CL01"/>
<reference evidence="1" key="1">
    <citation type="submission" date="2023-03" db="EMBL/GenBank/DDBJ databases">
        <authorList>
            <person name="Julca I."/>
        </authorList>
    </citation>
    <scope>NUCLEOTIDE SEQUENCE</scope>
</reference>
<sequence>MADIISIIEGENTQTPSPISSSQWRRTLAIDHYQEYSPAGPSQIHKQVVVVMDGLREFSWEPLEWVLKNVADGGGSSSCKVTLLGVKPWLNIPLFSKTSSDFWSIDLDELSLIRELRNDANYHIVRVLLDICQHYGVVLEIRTEMGHPLHLLVLEAISSLHATLVVFDRHHDRKYIEFYAEKVPCNMVKMREDGQVEAIKIRRVQSADSTPRNDASSVNVVAPSSRSAIFSEKIKKLLKQKHDKRGRLGRNLQDGDEDDGTSVVQRVVSKSKSVILTGQIKKLLKRKYESFGKKNNETAAFSMCLNGIKD</sequence>
<evidence type="ECO:0000313" key="1">
    <source>
        <dbReference type="EMBL" id="CAI9095353.1"/>
    </source>
</evidence>
<dbReference type="GO" id="GO:0003856">
    <property type="term" value="F:3-dehydroquinate synthase activity"/>
    <property type="evidence" value="ECO:0007669"/>
    <property type="project" value="InterPro"/>
</dbReference>
<dbReference type="PANTHER" id="PTHR33563:SF9">
    <property type="entry name" value="USPA DOMAIN-CONTAINING PROTEIN"/>
    <property type="match status" value="1"/>
</dbReference>
<keyword evidence="2" id="KW-1185">Reference proteome</keyword>
<dbReference type="Proteomes" id="UP001161247">
    <property type="component" value="Chromosome 2"/>
</dbReference>